<evidence type="ECO:0000259" key="3">
    <source>
        <dbReference type="Pfam" id="PF00534"/>
    </source>
</evidence>
<organism evidence="5 6">
    <name type="scientific">Vallicoccus soli</name>
    <dbReference type="NCBI Taxonomy" id="2339232"/>
    <lineage>
        <taxon>Bacteria</taxon>
        <taxon>Bacillati</taxon>
        <taxon>Actinomycetota</taxon>
        <taxon>Actinomycetes</taxon>
        <taxon>Motilibacterales</taxon>
        <taxon>Vallicoccaceae</taxon>
        <taxon>Vallicoccus</taxon>
    </lineage>
</organism>
<accession>A0A3A3Z0J2</accession>
<dbReference type="PANTHER" id="PTHR12526:SF595">
    <property type="entry name" value="BLL5217 PROTEIN"/>
    <property type="match status" value="1"/>
</dbReference>
<feature type="domain" description="Glycosyltransferase subfamily 4-like N-terminal" evidence="4">
    <location>
        <begin position="16"/>
        <end position="132"/>
    </location>
</feature>
<dbReference type="GO" id="GO:0016757">
    <property type="term" value="F:glycosyltransferase activity"/>
    <property type="evidence" value="ECO:0007669"/>
    <property type="project" value="UniProtKB-KW"/>
</dbReference>
<evidence type="ECO:0000313" key="6">
    <source>
        <dbReference type="Proteomes" id="UP000265614"/>
    </source>
</evidence>
<evidence type="ECO:0000259" key="4">
    <source>
        <dbReference type="Pfam" id="PF13439"/>
    </source>
</evidence>
<dbReference type="PANTHER" id="PTHR12526">
    <property type="entry name" value="GLYCOSYLTRANSFERASE"/>
    <property type="match status" value="1"/>
</dbReference>
<dbReference type="AlphaFoldDB" id="A0A3A3Z0J2"/>
<dbReference type="Pfam" id="PF00534">
    <property type="entry name" value="Glycos_transf_1"/>
    <property type="match status" value="1"/>
</dbReference>
<proteinExistence type="predicted"/>
<dbReference type="OrthoDB" id="9809227at2"/>
<dbReference type="EMBL" id="QZEZ01000006">
    <property type="protein sequence ID" value="RJK94972.1"/>
    <property type="molecule type" value="Genomic_DNA"/>
</dbReference>
<name>A0A3A3Z0J2_9ACTN</name>
<protein>
    <submittedName>
        <fullName evidence="5">Glycosyltransferase</fullName>
    </submittedName>
</protein>
<gene>
    <name evidence="5" type="ORF">D5H78_13860</name>
</gene>
<feature type="domain" description="Glycosyl transferase family 1" evidence="3">
    <location>
        <begin position="181"/>
        <end position="349"/>
    </location>
</feature>
<evidence type="ECO:0000256" key="2">
    <source>
        <dbReference type="ARBA" id="ARBA00022679"/>
    </source>
</evidence>
<sequence length="387" mass="41202">MLVDAGPWLPVPPAGYGGIETVVATLVPELRRLGVRVVLAAVGGSALEADGRVTTLPHGQLERVTAPYNRSSGVAHAHMQAVVAALRADPSIDLVHDHLEVVGPAVLAAMGEAAPPVLQTLHWDLRKHREFYETFDGRGRVFFAGVSDSQVERAPLNLRRQVLASVPLAVPPPLPLPAPRRSGEPYALVLARVTRDKGQDLAARACRRAGRRLVLAGPVAGVDDPAELARRLADPADPLQGDPDAAYWREEVAPLVDGDRVRWVGGVAGEEKERLLQGADALLTPVRWAEPGATGVVEALVRGVPVVATPLGVLPSLVEDGVNGFLADDEEGLAAALRRVGSLDPARVRASADRWTPEAMARSYLALYRRVLALAGPRREDLTASSR</sequence>
<evidence type="ECO:0000256" key="1">
    <source>
        <dbReference type="ARBA" id="ARBA00022676"/>
    </source>
</evidence>
<dbReference type="Pfam" id="PF13439">
    <property type="entry name" value="Glyco_transf_4"/>
    <property type="match status" value="1"/>
</dbReference>
<dbReference type="InterPro" id="IPR028098">
    <property type="entry name" value="Glyco_trans_4-like_N"/>
</dbReference>
<dbReference type="Gene3D" id="3.40.50.2000">
    <property type="entry name" value="Glycogen Phosphorylase B"/>
    <property type="match status" value="2"/>
</dbReference>
<reference evidence="5 6" key="1">
    <citation type="submission" date="2018-09" db="EMBL/GenBank/DDBJ databases">
        <title>YIM 75000 draft genome.</title>
        <authorList>
            <person name="Tang S."/>
            <person name="Feng Y."/>
        </authorList>
    </citation>
    <scope>NUCLEOTIDE SEQUENCE [LARGE SCALE GENOMIC DNA]</scope>
    <source>
        <strain evidence="5 6">YIM 75000</strain>
    </source>
</reference>
<dbReference type="InterPro" id="IPR001296">
    <property type="entry name" value="Glyco_trans_1"/>
</dbReference>
<dbReference type="Proteomes" id="UP000265614">
    <property type="component" value="Unassembled WGS sequence"/>
</dbReference>
<keyword evidence="1" id="KW-0328">Glycosyltransferase</keyword>
<keyword evidence="2 5" id="KW-0808">Transferase</keyword>
<dbReference type="SUPFAM" id="SSF53756">
    <property type="entry name" value="UDP-Glycosyltransferase/glycogen phosphorylase"/>
    <property type="match status" value="1"/>
</dbReference>
<comment type="caution">
    <text evidence="5">The sequence shown here is derived from an EMBL/GenBank/DDBJ whole genome shotgun (WGS) entry which is preliminary data.</text>
</comment>
<evidence type="ECO:0000313" key="5">
    <source>
        <dbReference type="EMBL" id="RJK94972.1"/>
    </source>
</evidence>
<keyword evidence="6" id="KW-1185">Reference proteome</keyword>